<reference evidence="9" key="2">
    <citation type="journal article" date="2010" name="Science">
        <title>The genome of the Western clawed frog Xenopus tropicalis.</title>
        <authorList>
            <person name="Hellsten U."/>
            <person name="Harland R.M."/>
            <person name="Gilchrist M.J."/>
            <person name="Hendrix D."/>
            <person name="Jurka J."/>
            <person name="Kapitonov V."/>
            <person name="Ovcharenko I."/>
            <person name="Putnam N.H."/>
            <person name="Shu S."/>
            <person name="Taher L."/>
            <person name="Blitz I.L."/>
            <person name="Blumberg B."/>
            <person name="Dichmann D.S."/>
            <person name="Dubchak I."/>
            <person name="Amaya E."/>
            <person name="Detter J.C."/>
            <person name="Fletcher R."/>
            <person name="Gerhard D.S."/>
            <person name="Goodstein D."/>
            <person name="Graves T."/>
            <person name="Grigoriev I.V."/>
            <person name="Grimwood J."/>
            <person name="Kawashima T."/>
            <person name="Lindquist E."/>
            <person name="Lucas S.M."/>
            <person name="Mead P.E."/>
            <person name="Mitros T."/>
            <person name="Ogino H."/>
            <person name="Ohta Y."/>
            <person name="Poliakov A.V."/>
            <person name="Pollet N."/>
            <person name="Robert J."/>
            <person name="Salamov A."/>
            <person name="Sater A.K."/>
            <person name="Schmutz J."/>
            <person name="Terry A."/>
            <person name="Vize P.D."/>
            <person name="Warren W.C."/>
            <person name="Wells D."/>
            <person name="Wills A."/>
            <person name="Wilson R.K."/>
            <person name="Zimmerman L.B."/>
            <person name="Zorn A.M."/>
            <person name="Grainger R."/>
            <person name="Grammer T."/>
            <person name="Khokha M.K."/>
            <person name="Richardson P.M."/>
            <person name="Rokhsar D.S."/>
        </authorList>
    </citation>
    <scope>NUCLEOTIDE SEQUENCE [LARGE SCALE GENOMIC DNA]</scope>
    <source>
        <strain evidence="9">Nigerian</strain>
    </source>
</reference>
<dbReference type="CDD" id="cd20328">
    <property type="entry name" value="FXYD3-like"/>
    <property type="match status" value="1"/>
</dbReference>
<dbReference type="RefSeq" id="NP_001039081.1">
    <property type="nucleotide sequence ID" value="NM_001045616.1"/>
</dbReference>
<dbReference type="GO" id="GO:0006811">
    <property type="term" value="P:monoatomic ion transport"/>
    <property type="evidence" value="ECO:0007669"/>
    <property type="project" value="UniProtKB-KW"/>
</dbReference>
<evidence type="ECO:0000313" key="9">
    <source>
        <dbReference type="Ensembl" id="ENSXETP00000104990"/>
    </source>
</evidence>
<dbReference type="Proteomes" id="UP000008143">
    <property type="component" value="Chromosome 7"/>
</dbReference>
<evidence type="ECO:0000313" key="8">
    <source>
        <dbReference type="EMBL" id="CAJ82376.1"/>
    </source>
</evidence>
<comment type="similarity">
    <text evidence="2 7">Belongs to the FXYD family.</text>
</comment>
<evidence type="ECO:0000313" key="10">
    <source>
        <dbReference type="Proteomes" id="UP000008143"/>
    </source>
</evidence>
<sequence>MQEATVAFFLMLTALPGLHAKSPEHNSQFVYDYESLKIGGLIVAGVLCAMGIIILLSGKCRCKFNQKQDRRTRAQEQQLITPGTASNC</sequence>
<dbReference type="AlphaFoldDB" id="Q28CV9"/>
<evidence type="ECO:0000313" key="13">
    <source>
        <dbReference type="RefSeq" id="XP_031761007.1"/>
    </source>
</evidence>
<feature type="signal peptide" evidence="7">
    <location>
        <begin position="1"/>
        <end position="20"/>
    </location>
</feature>
<dbReference type="GeneID" id="733884"/>
<dbReference type="CTD" id="5349"/>
<evidence type="ECO:0000256" key="7">
    <source>
        <dbReference type="RuleBase" id="RU364131"/>
    </source>
</evidence>
<reference evidence="9" key="3">
    <citation type="submission" date="2021-03" db="UniProtKB">
        <authorList>
            <consortium name="Ensembl"/>
        </authorList>
    </citation>
    <scope>IDENTIFICATION</scope>
</reference>
<reference evidence="11 12" key="4">
    <citation type="submission" date="2025-04" db="UniProtKB">
        <authorList>
            <consortium name="RefSeq"/>
        </authorList>
    </citation>
    <scope>IDENTIFICATION</scope>
    <source>
        <strain evidence="12 13">Nigerian</strain>
        <tissue evidence="12 13">Liver and blood</tissue>
    </source>
</reference>
<keyword evidence="6 7" id="KW-0472">Membrane</keyword>
<dbReference type="Ensembl" id="ENSXETT00000111439">
    <property type="protein sequence ID" value="ENSXETP00000104990"/>
    <property type="gene ID" value="ENSXETG00000043698"/>
</dbReference>
<reference evidence="8" key="1">
    <citation type="submission" date="2006-10" db="EMBL/GenBank/DDBJ databases">
        <authorList>
            <person name="Amaya E."/>
            <person name="Ashurst J.L."/>
            <person name="Bonfield J.K."/>
            <person name="Croning M.D.R."/>
            <person name="Chen C-K."/>
            <person name="Davies R.M."/>
            <person name="Francis M.D."/>
            <person name="Garrett N."/>
            <person name="Gilchrist M.J."/>
            <person name="Grafham D.V."/>
            <person name="McLaren S.R."/>
            <person name="Papalopulu N."/>
            <person name="Rogers J."/>
            <person name="Smith J.C."/>
            <person name="Taylor R.G."/>
            <person name="Voigt J."/>
            <person name="Zorn A.M."/>
        </authorList>
    </citation>
    <scope>NUCLEOTIDE SEQUENCE</scope>
</reference>
<organism evidence="8">
    <name type="scientific">Xenopus tropicalis</name>
    <name type="common">Western clawed frog</name>
    <name type="synonym">Silurana tropicalis</name>
    <dbReference type="NCBI Taxonomy" id="8364"/>
    <lineage>
        <taxon>Eukaryota</taxon>
        <taxon>Metazoa</taxon>
        <taxon>Chordata</taxon>
        <taxon>Craniata</taxon>
        <taxon>Vertebrata</taxon>
        <taxon>Euteleostomi</taxon>
        <taxon>Amphibia</taxon>
        <taxon>Batrachia</taxon>
        <taxon>Anura</taxon>
        <taxon>Pipoidea</taxon>
        <taxon>Pipidae</taxon>
        <taxon>Xenopodinae</taxon>
        <taxon>Xenopus</taxon>
        <taxon>Silurana</taxon>
    </lineage>
</organism>
<dbReference type="KEGG" id="xtr:733884"/>
<keyword evidence="7" id="KW-1133">Transmembrane helix</keyword>
<dbReference type="RefSeq" id="XP_031761006.1">
    <property type="nucleotide sequence ID" value="XM_031905146.1"/>
</dbReference>
<dbReference type="RefSeq" id="XP_031761007.1">
    <property type="nucleotide sequence ID" value="XM_031905147.1"/>
</dbReference>
<accession>Q28CV9</accession>
<evidence type="ECO:0000256" key="2">
    <source>
        <dbReference type="ARBA" id="ARBA00005948"/>
    </source>
</evidence>
<evidence type="ECO:0000313" key="12">
    <source>
        <dbReference type="RefSeq" id="XP_031761006.1"/>
    </source>
</evidence>
<feature type="transmembrane region" description="Helical" evidence="7">
    <location>
        <begin position="36"/>
        <end position="57"/>
    </location>
</feature>
<keyword evidence="4 7" id="KW-0812">Transmembrane</keyword>
<dbReference type="PANTHER" id="PTHR14132">
    <property type="entry name" value="SODIUM/POTASSIUM-TRANSPORTING ATPASE SUBUNIT GAMMA"/>
    <property type="match status" value="1"/>
</dbReference>
<comment type="subcellular location">
    <subcellularLocation>
        <location evidence="1">Membrane</location>
        <topology evidence="1">Single-pass membrane protein</topology>
    </subcellularLocation>
</comment>
<dbReference type="GO" id="GO:0099106">
    <property type="term" value="F:ion channel regulator activity"/>
    <property type="evidence" value="ECO:0007669"/>
    <property type="project" value="InterPro"/>
</dbReference>
<dbReference type="AGR" id="Xenbase:XB-GENE-29077235"/>
<dbReference type="OrthoDB" id="9888529at2759"/>
<evidence type="ECO:0000256" key="4">
    <source>
        <dbReference type="ARBA" id="ARBA00022692"/>
    </source>
</evidence>
<dbReference type="EMBL" id="CR926162">
    <property type="protein sequence ID" value="CAJ82376.1"/>
    <property type="molecule type" value="mRNA"/>
</dbReference>
<dbReference type="GeneTree" id="ENSGT00940000153062"/>
<evidence type="ECO:0000313" key="14">
    <source>
        <dbReference type="Xenbase" id="XB-GENE-29077235"/>
    </source>
</evidence>
<dbReference type="InterPro" id="IPR000272">
    <property type="entry name" value="Ion-transport_regulator_FXYD"/>
</dbReference>
<dbReference type="Gene3D" id="1.20.5.780">
    <property type="entry name" value="Single helix bin"/>
    <property type="match status" value="1"/>
</dbReference>
<proteinExistence type="evidence at transcript level"/>
<gene>
    <name evidence="8 9 11 12 13 14" type="primary">fxyd3</name>
    <name evidence="8" type="ORF">TNeu101c24.1-001</name>
</gene>
<keyword evidence="5 7" id="KW-0406">Ion transport</keyword>
<dbReference type="Pfam" id="PF02038">
    <property type="entry name" value="ATP1G1_PLM_MAT8"/>
    <property type="match status" value="1"/>
</dbReference>
<dbReference type="Xenbase" id="XB-GENE-29077235">
    <property type="gene designation" value="fxyd3"/>
</dbReference>
<evidence type="ECO:0000313" key="11">
    <source>
        <dbReference type="RefSeq" id="NP_001039081.1"/>
    </source>
</evidence>
<evidence type="ECO:0000256" key="5">
    <source>
        <dbReference type="ARBA" id="ARBA00023065"/>
    </source>
</evidence>
<name>Q28CV9_XENTR</name>
<dbReference type="GO" id="GO:0016020">
    <property type="term" value="C:membrane"/>
    <property type="evidence" value="ECO:0007669"/>
    <property type="project" value="UniProtKB-SubCell"/>
</dbReference>
<dbReference type="OMA" id="IVLMSEC"/>
<dbReference type="Ensembl" id="ENSXETT00000121007">
    <property type="protein sequence ID" value="ENSXETP00000115951"/>
    <property type="gene ID" value="ENSXETG00000043698"/>
</dbReference>
<evidence type="ECO:0000256" key="1">
    <source>
        <dbReference type="ARBA" id="ARBA00004167"/>
    </source>
</evidence>
<protein>
    <recommendedName>
        <fullName evidence="7">FXYD domain-containing ion transport regulator</fullName>
    </recommendedName>
</protein>
<evidence type="ECO:0000256" key="6">
    <source>
        <dbReference type="ARBA" id="ARBA00023136"/>
    </source>
</evidence>
<keyword evidence="3 7" id="KW-0813">Transport</keyword>
<dbReference type="GO" id="GO:0043269">
    <property type="term" value="P:regulation of monoatomic ion transport"/>
    <property type="evidence" value="ECO:0007669"/>
    <property type="project" value="InterPro"/>
</dbReference>
<feature type="chain" id="PRO_5033206289" description="FXYD domain-containing ion transport regulator" evidence="7 11">
    <location>
        <begin position="21"/>
        <end position="88"/>
    </location>
</feature>
<dbReference type="Ensembl" id="ENSXETT00000109984">
    <property type="protein sequence ID" value="ENSXETP00000114707"/>
    <property type="gene ID" value="ENSXETG00000043698"/>
</dbReference>
<keyword evidence="7 11" id="KW-0732">Signal</keyword>
<evidence type="ECO:0000256" key="3">
    <source>
        <dbReference type="ARBA" id="ARBA00022448"/>
    </source>
</evidence>
<keyword evidence="10" id="KW-1185">Reference proteome</keyword>
<dbReference type="PANTHER" id="PTHR14132:SF11">
    <property type="entry name" value="FXYD DOMAIN-CONTAINING ION TRANSPORT REGULATOR 3"/>
    <property type="match status" value="1"/>
</dbReference>